<dbReference type="GO" id="GO:0050660">
    <property type="term" value="F:flavin adenine dinucleotide binding"/>
    <property type="evidence" value="ECO:0007669"/>
    <property type="project" value="InterPro"/>
</dbReference>
<keyword evidence="10 19" id="KW-0560">Oxidoreductase</keyword>
<keyword evidence="12" id="KW-1015">Disulfide bond</keyword>
<dbReference type="EMBL" id="FO704550">
    <property type="protein sequence ID" value="CDG18693.1"/>
    <property type="molecule type" value="Genomic_DNA"/>
</dbReference>
<comment type="similarity">
    <text evidence="2 19">Belongs to the class-I pyridine nucleotide-disulfide oxidoreductase family.</text>
</comment>
<dbReference type="HOGENOM" id="CLU_016755_0_1_6"/>
<feature type="active site" description="Proton acceptor" evidence="16">
    <location>
        <position position="445"/>
    </location>
</feature>
<evidence type="ECO:0000259" key="20">
    <source>
        <dbReference type="Pfam" id="PF02852"/>
    </source>
</evidence>
<accession>A0A068QUP1</accession>
<dbReference type="PRINTS" id="PR00368">
    <property type="entry name" value="FADPNR"/>
</dbReference>
<evidence type="ECO:0000313" key="23">
    <source>
        <dbReference type="EMBL" id="TYP13159.1"/>
    </source>
</evidence>
<dbReference type="InterPro" id="IPR050151">
    <property type="entry name" value="Class-I_Pyr_Nuc-Dis_Oxidored"/>
</dbReference>
<dbReference type="GO" id="GO:0005737">
    <property type="term" value="C:cytoplasm"/>
    <property type="evidence" value="ECO:0007669"/>
    <property type="project" value="UniProtKB-SubCell"/>
</dbReference>
<feature type="binding site" evidence="17">
    <location>
        <position position="117"/>
    </location>
    <ligand>
        <name>FAD</name>
        <dbReference type="ChEBI" id="CHEBI:57692"/>
    </ligand>
</feature>
<dbReference type="KEGG" id="xdo:XDD1_2994"/>
<keyword evidence="6" id="KW-0963">Cytoplasm</keyword>
<reference evidence="23 25" key="2">
    <citation type="submission" date="2019-07" db="EMBL/GenBank/DDBJ databases">
        <title>Genomic Encyclopedia of Type Strains, Phase I: the one thousand microbial genomes (KMG-I) project.</title>
        <authorList>
            <person name="Kyrpides N."/>
        </authorList>
    </citation>
    <scope>NUCLEOTIDE SEQUENCE [LARGE SCALE GENOMIC DNA]</scope>
    <source>
        <strain evidence="23 25">DSM 17909</strain>
    </source>
</reference>
<evidence type="ECO:0000313" key="25">
    <source>
        <dbReference type="Proteomes" id="UP000324170"/>
    </source>
</evidence>
<evidence type="ECO:0000259" key="21">
    <source>
        <dbReference type="Pfam" id="PF07992"/>
    </source>
</evidence>
<dbReference type="InterPro" id="IPR006258">
    <property type="entry name" value="Lipoamide_DH"/>
</dbReference>
<evidence type="ECO:0000256" key="13">
    <source>
        <dbReference type="ARBA" id="ARBA00023284"/>
    </source>
</evidence>
<feature type="domain" description="Pyridine nucleotide-disulphide oxidoreductase dimerisation" evidence="20">
    <location>
        <begin position="347"/>
        <end position="455"/>
    </location>
</feature>
<dbReference type="OrthoDB" id="9800167at2"/>
<name>A0A068QUP1_9GAMM</name>
<dbReference type="NCBIfam" id="TIGR01350">
    <property type="entry name" value="lipoamide_DH"/>
    <property type="match status" value="1"/>
</dbReference>
<feature type="binding site" evidence="17">
    <location>
        <begin position="319"/>
        <end position="322"/>
    </location>
    <ligand>
        <name>FAD</name>
        <dbReference type="ChEBI" id="CHEBI:57692"/>
    </ligand>
</feature>
<comment type="cofactor">
    <cofactor evidence="17 19">
        <name>FAD</name>
        <dbReference type="ChEBI" id="CHEBI:57692"/>
    </cofactor>
    <text evidence="17 19">Binds 1 FAD per subunit.</text>
</comment>
<comment type="miscellaneous">
    <text evidence="19">The active site is a redox-active disulfide bond.</text>
</comment>
<feature type="binding site" evidence="17">
    <location>
        <begin position="182"/>
        <end position="189"/>
    </location>
    <ligand>
        <name>NAD(+)</name>
        <dbReference type="ChEBI" id="CHEBI:57540"/>
    </ligand>
</feature>
<dbReference type="STRING" id="351671.XDD1_2994"/>
<evidence type="ECO:0000256" key="8">
    <source>
        <dbReference type="ARBA" id="ARBA00022827"/>
    </source>
</evidence>
<dbReference type="GO" id="GO:0006979">
    <property type="term" value="P:response to oxidative stress"/>
    <property type="evidence" value="ECO:0007669"/>
    <property type="project" value="UniProtKB-ARBA"/>
</dbReference>
<dbReference type="PRINTS" id="PR00411">
    <property type="entry name" value="PNDRDTASEI"/>
</dbReference>
<dbReference type="FunFam" id="3.50.50.60:FF:000014">
    <property type="entry name" value="Dihydrolipoyl dehydrogenase"/>
    <property type="match status" value="1"/>
</dbReference>
<dbReference type="PANTHER" id="PTHR22912">
    <property type="entry name" value="DISULFIDE OXIDOREDUCTASE"/>
    <property type="match status" value="1"/>
</dbReference>
<keyword evidence="17" id="KW-0547">Nucleotide-binding</keyword>
<dbReference type="FunFam" id="3.30.390.30:FF:000001">
    <property type="entry name" value="Dihydrolipoyl dehydrogenase"/>
    <property type="match status" value="1"/>
</dbReference>
<keyword evidence="13 19" id="KW-0676">Redox-active center</keyword>
<evidence type="ECO:0000256" key="5">
    <source>
        <dbReference type="ARBA" id="ARBA00016961"/>
    </source>
</evidence>
<keyword evidence="7 19" id="KW-0285">Flavoprotein</keyword>
<dbReference type="FunFam" id="3.50.50.60:FF:000001">
    <property type="entry name" value="Dihydrolipoyl dehydrogenase, mitochondrial"/>
    <property type="match status" value="1"/>
</dbReference>
<keyword evidence="11 17" id="KW-0520">NAD</keyword>
<dbReference type="PANTHER" id="PTHR22912:SF160">
    <property type="entry name" value="DIHYDROLIPOYL DEHYDROGENASE"/>
    <property type="match status" value="1"/>
</dbReference>
<evidence type="ECO:0000256" key="11">
    <source>
        <dbReference type="ARBA" id="ARBA00023027"/>
    </source>
</evidence>
<feature type="binding site" evidence="17">
    <location>
        <position position="54"/>
    </location>
    <ligand>
        <name>FAD</name>
        <dbReference type="ChEBI" id="CHEBI:57692"/>
    </ligand>
</feature>
<dbReference type="InterPro" id="IPR023753">
    <property type="entry name" value="FAD/NAD-binding_dom"/>
</dbReference>
<evidence type="ECO:0000313" key="22">
    <source>
        <dbReference type="EMBL" id="CDG18693.1"/>
    </source>
</evidence>
<feature type="binding site" evidence="17">
    <location>
        <position position="205"/>
    </location>
    <ligand>
        <name>NAD(+)</name>
        <dbReference type="ChEBI" id="CHEBI:57540"/>
    </ligand>
</feature>
<evidence type="ECO:0000256" key="15">
    <source>
        <dbReference type="ARBA" id="ARBA00054324"/>
    </source>
</evidence>
<evidence type="ECO:0000256" key="6">
    <source>
        <dbReference type="ARBA" id="ARBA00022490"/>
    </source>
</evidence>
<dbReference type="InterPro" id="IPR012999">
    <property type="entry name" value="Pyr_OxRdtase_I_AS"/>
</dbReference>
<dbReference type="InterPro" id="IPR036188">
    <property type="entry name" value="FAD/NAD-bd_sf"/>
</dbReference>
<dbReference type="RefSeq" id="WP_148885956.1">
    <property type="nucleotide sequence ID" value="NZ_CAWMED010000001.1"/>
</dbReference>
<feature type="binding site" evidence="17">
    <location>
        <position position="313"/>
    </location>
    <ligand>
        <name>FAD</name>
        <dbReference type="ChEBI" id="CHEBI:57692"/>
    </ligand>
</feature>
<dbReference type="GO" id="GO:0004148">
    <property type="term" value="F:dihydrolipoyl dehydrogenase (NADH) activity"/>
    <property type="evidence" value="ECO:0007669"/>
    <property type="project" value="UniProtKB-EC"/>
</dbReference>
<dbReference type="Pfam" id="PF02852">
    <property type="entry name" value="Pyr_redox_dim"/>
    <property type="match status" value="1"/>
</dbReference>
<evidence type="ECO:0000256" key="14">
    <source>
        <dbReference type="ARBA" id="ARBA00049187"/>
    </source>
</evidence>
<evidence type="ECO:0000256" key="18">
    <source>
        <dbReference type="PIRSR" id="PIRSR000350-4"/>
    </source>
</evidence>
<evidence type="ECO:0000256" key="9">
    <source>
        <dbReference type="ARBA" id="ARBA00022990"/>
    </source>
</evidence>
<dbReference type="SUPFAM" id="SSF51905">
    <property type="entry name" value="FAD/NAD(P)-binding domain"/>
    <property type="match status" value="1"/>
</dbReference>
<dbReference type="Proteomes" id="UP000032721">
    <property type="component" value="Chromosome"/>
</dbReference>
<evidence type="ECO:0000256" key="3">
    <source>
        <dbReference type="ARBA" id="ARBA00011738"/>
    </source>
</evidence>
<proteinExistence type="inferred from homology"/>
<comment type="subunit">
    <text evidence="3">Homodimer.</text>
</comment>
<feature type="domain" description="FAD/NAD(P)-binding" evidence="21">
    <location>
        <begin position="8"/>
        <end position="328"/>
    </location>
</feature>
<dbReference type="Proteomes" id="UP000324170">
    <property type="component" value="Unassembled WGS sequence"/>
</dbReference>
<evidence type="ECO:0000256" key="7">
    <source>
        <dbReference type="ARBA" id="ARBA00022630"/>
    </source>
</evidence>
<organism evidence="22 24">
    <name type="scientific">Xenorhabdus doucetiae</name>
    <dbReference type="NCBI Taxonomy" id="351671"/>
    <lineage>
        <taxon>Bacteria</taxon>
        <taxon>Pseudomonadati</taxon>
        <taxon>Pseudomonadota</taxon>
        <taxon>Gammaproteobacteria</taxon>
        <taxon>Enterobacterales</taxon>
        <taxon>Morganellaceae</taxon>
        <taxon>Xenorhabdus</taxon>
    </lineage>
</organism>
<evidence type="ECO:0000256" key="4">
    <source>
        <dbReference type="ARBA" id="ARBA00012608"/>
    </source>
</evidence>
<reference evidence="22 24" key="1">
    <citation type="submission" date="2013-07" db="EMBL/GenBank/DDBJ databases">
        <authorList>
            <person name="Genoscope - CEA"/>
        </authorList>
    </citation>
    <scope>NUCLEOTIDE SEQUENCE [LARGE SCALE GENOMIC DNA]</scope>
    <source>
        <strain evidence="22">FRM16</strain>
        <strain evidence="24">FRM16 / DSM 17909</strain>
    </source>
</reference>
<dbReference type="Gene3D" id="3.50.50.60">
    <property type="entry name" value="FAD/NAD(P)-binding domain"/>
    <property type="match status" value="2"/>
</dbReference>
<dbReference type="EC" id="1.8.1.4" evidence="4 19"/>
<feature type="disulfide bond" description="Redox-active" evidence="18">
    <location>
        <begin position="45"/>
        <end position="50"/>
    </location>
</feature>
<feature type="binding site" evidence="17">
    <location>
        <position position="272"/>
    </location>
    <ligand>
        <name>NAD(+)</name>
        <dbReference type="ChEBI" id="CHEBI:57540"/>
    </ligand>
</feature>
<evidence type="ECO:0000256" key="17">
    <source>
        <dbReference type="PIRSR" id="PIRSR000350-3"/>
    </source>
</evidence>
<protein>
    <recommendedName>
        <fullName evidence="5 19">Dihydrolipoyl dehydrogenase</fullName>
        <ecNumber evidence="4 19">1.8.1.4</ecNumber>
    </recommendedName>
</protein>
<evidence type="ECO:0000256" key="10">
    <source>
        <dbReference type="ARBA" id="ARBA00023002"/>
    </source>
</evidence>
<dbReference type="AlphaFoldDB" id="A0A068QUP1"/>
<dbReference type="PROSITE" id="PS00076">
    <property type="entry name" value="PYRIDINE_REDOX_1"/>
    <property type="match status" value="1"/>
</dbReference>
<comment type="function">
    <text evidence="15">Lipoamide dehydrogenase is a component of the glycine cleavage system as well as of the alpha-ketoacid dehydrogenase complexes.</text>
</comment>
<gene>
    <name evidence="22" type="primary">lpdA</name>
    <name evidence="23" type="ORF">LY16_00818</name>
    <name evidence="22" type="ORF">XDD1_2994</name>
</gene>
<dbReference type="InterPro" id="IPR016156">
    <property type="entry name" value="FAD/NAD-linked_Rdtase_dimer_sf"/>
</dbReference>
<comment type="subcellular location">
    <subcellularLocation>
        <location evidence="1">Cytoplasm</location>
    </subcellularLocation>
</comment>
<keyword evidence="8 17" id="KW-0274">FAD</keyword>
<evidence type="ECO:0000313" key="24">
    <source>
        <dbReference type="Proteomes" id="UP000032721"/>
    </source>
</evidence>
<keyword evidence="9" id="KW-0007">Acetylation</keyword>
<keyword evidence="25" id="KW-1185">Reference proteome</keyword>
<dbReference type="EMBL" id="VNHN01000009">
    <property type="protein sequence ID" value="TYP13159.1"/>
    <property type="molecule type" value="Genomic_DNA"/>
</dbReference>
<comment type="catalytic activity">
    <reaction evidence="14 19">
        <text>N(6)-[(R)-dihydrolipoyl]-L-lysyl-[protein] + NAD(+) = N(6)-[(R)-lipoyl]-L-lysyl-[protein] + NADH + H(+)</text>
        <dbReference type="Rhea" id="RHEA:15045"/>
        <dbReference type="Rhea" id="RHEA-COMP:10474"/>
        <dbReference type="Rhea" id="RHEA-COMP:10475"/>
        <dbReference type="ChEBI" id="CHEBI:15378"/>
        <dbReference type="ChEBI" id="CHEBI:57540"/>
        <dbReference type="ChEBI" id="CHEBI:57945"/>
        <dbReference type="ChEBI" id="CHEBI:83099"/>
        <dbReference type="ChEBI" id="CHEBI:83100"/>
        <dbReference type="EC" id="1.8.1.4"/>
    </reaction>
</comment>
<evidence type="ECO:0000256" key="12">
    <source>
        <dbReference type="ARBA" id="ARBA00023157"/>
    </source>
</evidence>
<evidence type="ECO:0000256" key="16">
    <source>
        <dbReference type="PIRSR" id="PIRSR000350-2"/>
    </source>
</evidence>
<evidence type="ECO:0000256" key="1">
    <source>
        <dbReference type="ARBA" id="ARBA00004496"/>
    </source>
</evidence>
<evidence type="ECO:0000256" key="2">
    <source>
        <dbReference type="ARBA" id="ARBA00007532"/>
    </source>
</evidence>
<dbReference type="GO" id="GO:0006103">
    <property type="term" value="P:2-oxoglutarate metabolic process"/>
    <property type="evidence" value="ECO:0007669"/>
    <property type="project" value="TreeGrafter"/>
</dbReference>
<dbReference type="Pfam" id="PF07992">
    <property type="entry name" value="Pyr_redox_2"/>
    <property type="match status" value="1"/>
</dbReference>
<evidence type="ECO:0000256" key="19">
    <source>
        <dbReference type="RuleBase" id="RU003692"/>
    </source>
</evidence>
<sequence>MSTEIKAQVVVLGAGPAGYSAAFRCADLGLDTVLVERYSTLGGVCLNVGCIPSKALLHVAKVIEEAKALAQHGIVFGEPQTDIDKIRLWKEKVISQLTGGLGGMAKGRKVNVVNGVGKFTGANTLVVEGENGATTINFDNAIIAAGSRPIQLPFIPHEDPRVWDSTDALELKTVPGRLLVMGGGIIGLEMGTVYHALGSQIDVVEMFDQVIPAADKDIVKVFTKRVSKKFNLMLETKVTAVEAKEDGIYVTMEGKKAPAEPQRYDAVLVAIGRVPNGKSLDAGKAGVEVDERGFIHVDKQMRTNVPHIFAIGDIVGQPMLAHKGVHEGHVAAEVISGKKHYFDPKVIPSIAYTEPEVAWVGLTEKEAKEKGISFETATFPWAASGRAIASDCSDGMTKLIFDKETNRIIGGAVVGTNGGELLGEIGLAIEMGCDAEDLALTIHAHPTLYESIGMAAEIYEGSITDLPNPKAKKKK</sequence>
<dbReference type="PIRSF" id="PIRSF000350">
    <property type="entry name" value="Mercury_reductase_MerA"/>
    <property type="match status" value="1"/>
</dbReference>
<dbReference type="InterPro" id="IPR001100">
    <property type="entry name" value="Pyr_nuc-diS_OxRdtase"/>
</dbReference>
<dbReference type="SUPFAM" id="SSF55424">
    <property type="entry name" value="FAD/NAD-linked reductases, dimerisation (C-terminal) domain"/>
    <property type="match status" value="1"/>
</dbReference>
<dbReference type="Gene3D" id="3.30.390.30">
    <property type="match status" value="1"/>
</dbReference>
<dbReference type="InterPro" id="IPR004099">
    <property type="entry name" value="Pyr_nucl-diS_OxRdtase_dimer"/>
</dbReference>